<dbReference type="Gene3D" id="3.60.15.10">
    <property type="entry name" value="Ribonuclease Z/Hydroxyacylglutathione hydrolase-like"/>
    <property type="match status" value="1"/>
</dbReference>
<accession>A0A853CLC8</accession>
<dbReference type="CDD" id="cd16282">
    <property type="entry name" value="metallo-hydrolase-like_MBL-fold"/>
    <property type="match status" value="1"/>
</dbReference>
<feature type="domain" description="Metallo-beta-lactamase" evidence="1">
    <location>
        <begin position="36"/>
        <end position="218"/>
    </location>
</feature>
<name>A0A853CLC8_9ACTN</name>
<dbReference type="EMBL" id="JACBZT010000001">
    <property type="protein sequence ID" value="NYJ07961.1"/>
    <property type="molecule type" value="Genomic_DNA"/>
</dbReference>
<keyword evidence="3" id="KW-1185">Reference proteome</keyword>
<dbReference type="PANTHER" id="PTHR42951:SF4">
    <property type="entry name" value="ACYL-COENZYME A THIOESTERASE MBLAC2"/>
    <property type="match status" value="1"/>
</dbReference>
<dbReference type="SUPFAM" id="SSF56281">
    <property type="entry name" value="Metallo-hydrolase/oxidoreductase"/>
    <property type="match status" value="1"/>
</dbReference>
<keyword evidence="2" id="KW-0456">Lyase</keyword>
<dbReference type="InterPro" id="IPR050855">
    <property type="entry name" value="NDM-1-like"/>
</dbReference>
<dbReference type="GO" id="GO:0016829">
    <property type="term" value="F:lyase activity"/>
    <property type="evidence" value="ECO:0007669"/>
    <property type="project" value="UniProtKB-KW"/>
</dbReference>
<protein>
    <submittedName>
        <fullName evidence="2">Cyclase</fullName>
        <ecNumber evidence="2">4.-.-.-</ecNumber>
    </submittedName>
</protein>
<dbReference type="InterPro" id="IPR001279">
    <property type="entry name" value="Metallo-B-lactamas"/>
</dbReference>
<dbReference type="RefSeq" id="WP_179720195.1">
    <property type="nucleotide sequence ID" value="NZ_JACBZT010000001.1"/>
</dbReference>
<gene>
    <name evidence="2" type="ORF">GGQ55_004239</name>
</gene>
<dbReference type="PANTHER" id="PTHR42951">
    <property type="entry name" value="METALLO-BETA-LACTAMASE DOMAIN-CONTAINING"/>
    <property type="match status" value="1"/>
</dbReference>
<evidence type="ECO:0000259" key="1">
    <source>
        <dbReference type="SMART" id="SM00849"/>
    </source>
</evidence>
<dbReference type="SMART" id="SM00849">
    <property type="entry name" value="Lactamase_B"/>
    <property type="match status" value="1"/>
</dbReference>
<dbReference type="EC" id="4.-.-.-" evidence="2"/>
<proteinExistence type="predicted"/>
<organism evidence="2 3">
    <name type="scientific">Petropleomorpha daqingensis</name>
    <dbReference type="NCBI Taxonomy" id="2026353"/>
    <lineage>
        <taxon>Bacteria</taxon>
        <taxon>Bacillati</taxon>
        <taxon>Actinomycetota</taxon>
        <taxon>Actinomycetes</taxon>
        <taxon>Geodermatophilales</taxon>
        <taxon>Geodermatophilaceae</taxon>
        <taxon>Petropleomorpha</taxon>
    </lineage>
</organism>
<dbReference type="Proteomes" id="UP000541969">
    <property type="component" value="Unassembled WGS sequence"/>
</dbReference>
<reference evidence="2 3" key="1">
    <citation type="submission" date="2020-07" db="EMBL/GenBank/DDBJ databases">
        <title>Sequencing the genomes of 1000 actinobacteria strains.</title>
        <authorList>
            <person name="Klenk H.-P."/>
        </authorList>
    </citation>
    <scope>NUCLEOTIDE SEQUENCE [LARGE SCALE GENOMIC DNA]</scope>
    <source>
        <strain evidence="2 3">DSM 104001</strain>
    </source>
</reference>
<dbReference type="InterPro" id="IPR036866">
    <property type="entry name" value="RibonucZ/Hydroxyglut_hydro"/>
</dbReference>
<comment type="caution">
    <text evidence="2">The sequence shown here is derived from an EMBL/GenBank/DDBJ whole genome shotgun (WGS) entry which is preliminary data.</text>
</comment>
<dbReference type="AlphaFoldDB" id="A0A853CLC8"/>
<evidence type="ECO:0000313" key="2">
    <source>
        <dbReference type="EMBL" id="NYJ07961.1"/>
    </source>
</evidence>
<sequence length="314" mass="33497">MSTAAPGTVLRGGTPSIEEVGDGLFAYVQPDGSWMVNNTGFVVGPDGVTSIDTCSTELRTRTYLESLARVTSAPVRTLLNTHSHPDHTTGNGLLPEATIVAHELARTEMIALGQVHPPGIWADFDSGNAPFAPPFLTFRDELTLWAGDRRCEVRHVGGPAHTNGDVVVWIPDQSVLYAGDLLFNGGTPFLMGGSVAGSVQVLEDVVRPLGARTIVPGHGPVCGPEVIDDVLEYLRFVLDVAGRARDAGLSPLDAARETDLGRFAEWTDRERIVGNLHRAMAELDGTPPGGPLDFVQVLRDMVTYNGGRPLTCLA</sequence>
<evidence type="ECO:0000313" key="3">
    <source>
        <dbReference type="Proteomes" id="UP000541969"/>
    </source>
</evidence>
<dbReference type="Pfam" id="PF00753">
    <property type="entry name" value="Lactamase_B"/>
    <property type="match status" value="1"/>
</dbReference>